<evidence type="ECO:0000259" key="2">
    <source>
        <dbReference type="SMART" id="SM00834"/>
    </source>
</evidence>
<dbReference type="NCBIfam" id="TIGR02605">
    <property type="entry name" value="CxxC_CxxC_SSSS"/>
    <property type="match status" value="1"/>
</dbReference>
<name>A0A0K9YUJ5_9BACL</name>
<feature type="domain" description="Putative regulatory protein FmdB zinc ribbon" evidence="2">
    <location>
        <begin position="1"/>
        <end position="41"/>
    </location>
</feature>
<dbReference type="InterPro" id="IPR013429">
    <property type="entry name" value="Regulatory_FmdB_Zinc_ribbon"/>
</dbReference>
<organism evidence="3 4">
    <name type="scientific">Brevibacillus reuszeri</name>
    <dbReference type="NCBI Taxonomy" id="54915"/>
    <lineage>
        <taxon>Bacteria</taxon>
        <taxon>Bacillati</taxon>
        <taxon>Bacillota</taxon>
        <taxon>Bacilli</taxon>
        <taxon>Bacillales</taxon>
        <taxon>Paenibacillaceae</taxon>
        <taxon>Brevibacillus</taxon>
    </lineage>
</organism>
<dbReference type="Proteomes" id="UP000036834">
    <property type="component" value="Unassembled WGS sequence"/>
</dbReference>
<dbReference type="Pfam" id="PF09723">
    <property type="entry name" value="Zn_ribbon_8"/>
    <property type="match status" value="1"/>
</dbReference>
<evidence type="ECO:0000313" key="3">
    <source>
        <dbReference type="EMBL" id="KNB72356.1"/>
    </source>
</evidence>
<dbReference type="OrthoDB" id="9813321at2"/>
<comment type="caution">
    <text evidence="3">The sequence shown here is derived from an EMBL/GenBank/DDBJ whole genome shotgun (WGS) entry which is preliminary data.</text>
</comment>
<evidence type="ECO:0000313" key="4">
    <source>
        <dbReference type="Proteomes" id="UP000036834"/>
    </source>
</evidence>
<dbReference type="SMART" id="SM00834">
    <property type="entry name" value="CxxC_CXXC_SSSS"/>
    <property type="match status" value="1"/>
</dbReference>
<dbReference type="STRING" id="54915.ADS79_10735"/>
<sequence length="103" mass="11893">MPRYDFLCEECGPFIQWLKISELTDSVDCPNCQEQSKRMYSAPGLIFTPQALRQRIERGVEPKIVKRESHSHEGGSCSHHGHSHGKHTHTHQHAQKRPWMVGH</sequence>
<proteinExistence type="predicted"/>
<evidence type="ECO:0000256" key="1">
    <source>
        <dbReference type="SAM" id="MobiDB-lite"/>
    </source>
</evidence>
<dbReference type="AlphaFoldDB" id="A0A0K9YUJ5"/>
<gene>
    <name evidence="3" type="ORF">ADS79_10735</name>
</gene>
<dbReference type="RefSeq" id="WP_084765791.1">
    <property type="nucleotide sequence ID" value="NZ_BJON01000016.1"/>
</dbReference>
<protein>
    <submittedName>
        <fullName evidence="3">Regulatory protein, FmdB family</fullName>
    </submittedName>
</protein>
<feature type="region of interest" description="Disordered" evidence="1">
    <location>
        <begin position="65"/>
        <end position="103"/>
    </location>
</feature>
<reference evidence="4" key="1">
    <citation type="submission" date="2015-07" db="EMBL/GenBank/DDBJ databases">
        <title>Genome sequencing project for genomic taxonomy and phylogenomics of Bacillus-like bacteria.</title>
        <authorList>
            <person name="Liu B."/>
            <person name="Wang J."/>
            <person name="Zhu Y."/>
            <person name="Liu G."/>
            <person name="Chen Q."/>
            <person name="Chen Z."/>
            <person name="Lan J."/>
            <person name="Che J."/>
            <person name="Ge C."/>
            <person name="Shi H."/>
            <person name="Pan Z."/>
            <person name="Liu X."/>
        </authorList>
    </citation>
    <scope>NUCLEOTIDE SEQUENCE [LARGE SCALE GENOMIC DNA]</scope>
    <source>
        <strain evidence="4">DSM 9887</strain>
    </source>
</reference>
<accession>A0A0K9YUJ5</accession>
<dbReference type="EMBL" id="LGIQ01000007">
    <property type="protein sequence ID" value="KNB72356.1"/>
    <property type="molecule type" value="Genomic_DNA"/>
</dbReference>
<feature type="compositionally biased region" description="Basic residues" evidence="1">
    <location>
        <begin position="79"/>
        <end position="96"/>
    </location>
</feature>